<dbReference type="PATRIC" id="fig|272562.8.peg.962"/>
<name>Q97L10_CLOAB</name>
<protein>
    <submittedName>
        <fullName evidence="4">Multimeric flavodoxin WrbA</fullName>
    </submittedName>
</protein>
<dbReference type="InterPro" id="IPR051796">
    <property type="entry name" value="ISF_SsuE-like"/>
</dbReference>
<keyword evidence="2" id="KW-0288">FMN</keyword>
<dbReference type="Pfam" id="PF03358">
    <property type="entry name" value="FMN_red"/>
    <property type="match status" value="1"/>
</dbReference>
<dbReference type="Gene3D" id="3.40.50.360">
    <property type="match status" value="1"/>
</dbReference>
<dbReference type="PIR" id="A96993">
    <property type="entry name" value="A96993"/>
</dbReference>
<proteinExistence type="predicted"/>
<dbReference type="EMBL" id="AE001437">
    <property type="protein sequence ID" value="AAK78732.1"/>
    <property type="molecule type" value="Genomic_DNA"/>
</dbReference>
<feature type="domain" description="NADPH-dependent FMN reductase-like" evidence="3">
    <location>
        <begin position="1"/>
        <end position="103"/>
    </location>
</feature>
<dbReference type="InterPro" id="IPR005025">
    <property type="entry name" value="FMN_Rdtase-like_dom"/>
</dbReference>
<dbReference type="Proteomes" id="UP000000814">
    <property type="component" value="Chromosome"/>
</dbReference>
<dbReference type="AlphaFoldDB" id="Q97L10"/>
<keyword evidence="1" id="KW-0285">Flavoprotein</keyword>
<dbReference type="eggNOG" id="COG0655">
    <property type="taxonomic scope" value="Bacteria"/>
</dbReference>
<dbReference type="OrthoDB" id="9805976at2"/>
<dbReference type="InterPro" id="IPR029039">
    <property type="entry name" value="Flavoprotein-like_sf"/>
</dbReference>
<dbReference type="PANTHER" id="PTHR43278:SF2">
    <property type="entry name" value="IRON-SULFUR FLAVOPROTEIN"/>
    <property type="match status" value="1"/>
</dbReference>
<evidence type="ECO:0000313" key="5">
    <source>
        <dbReference type="Proteomes" id="UP000000814"/>
    </source>
</evidence>
<dbReference type="GeneID" id="44997267"/>
<sequence length="180" mass="20973">MKILLICDKDKRTIPSEVLKKDLLEFFSYKNFETKVIEAGRNSFKHCIGCFSCWIKTPGKCVLKDSMSEVNKSYINSDIVIYLTPIIFGQYSANIKTIIDRAQPYCLPFFKVINGVIKHPLRYEKNPKEIIVAYGDDVTKEEKSTFQDLIDNHGRNYRDVFYSLKIEDNKKILDDLKKII</sequence>
<accession>Q97L10</accession>
<keyword evidence="5" id="KW-1185">Reference proteome</keyword>
<dbReference type="KEGG" id="cac:CA_C0756"/>
<dbReference type="STRING" id="272562.CA_C0756"/>
<dbReference type="HOGENOM" id="CLU_121336_0_0_9"/>
<evidence type="ECO:0000313" key="4">
    <source>
        <dbReference type="EMBL" id="AAK78732.1"/>
    </source>
</evidence>
<gene>
    <name evidence="4" type="ordered locus">CA_C0756</name>
</gene>
<dbReference type="SUPFAM" id="SSF52218">
    <property type="entry name" value="Flavoproteins"/>
    <property type="match status" value="1"/>
</dbReference>
<organism evidence="4 5">
    <name type="scientific">Clostridium acetobutylicum (strain ATCC 824 / DSM 792 / JCM 1419 / IAM 19013 / LMG 5710 / NBRC 13948 / NRRL B-527 / VKM B-1787 / 2291 / W)</name>
    <dbReference type="NCBI Taxonomy" id="272562"/>
    <lineage>
        <taxon>Bacteria</taxon>
        <taxon>Bacillati</taxon>
        <taxon>Bacillota</taxon>
        <taxon>Clostridia</taxon>
        <taxon>Eubacteriales</taxon>
        <taxon>Clostridiaceae</taxon>
        <taxon>Clostridium</taxon>
    </lineage>
</organism>
<dbReference type="PANTHER" id="PTHR43278">
    <property type="entry name" value="NAD(P)H-DEPENDENT FMN-CONTAINING OXIDOREDUCTASE YWQN-RELATED"/>
    <property type="match status" value="1"/>
</dbReference>
<evidence type="ECO:0000256" key="1">
    <source>
        <dbReference type="ARBA" id="ARBA00022630"/>
    </source>
</evidence>
<reference evidence="4 5" key="1">
    <citation type="journal article" date="2001" name="J. Bacteriol.">
        <title>Genome sequence and comparative analysis of the solvent-producing bacterium Clostridium acetobutylicum.</title>
        <authorList>
            <person name="Nolling J."/>
            <person name="Breton G."/>
            <person name="Omelchenko M.V."/>
            <person name="Makarova K.S."/>
            <person name="Zeng Q."/>
            <person name="Gibson R."/>
            <person name="Lee H.M."/>
            <person name="Dubois J."/>
            <person name="Qiu D."/>
            <person name="Hitti J."/>
            <person name="Wolf Y.I."/>
            <person name="Tatusov R.L."/>
            <person name="Sabathe F."/>
            <person name="Doucette-Stamm L."/>
            <person name="Soucaille P."/>
            <person name="Daly M.J."/>
            <person name="Bennett G.N."/>
            <person name="Koonin E.V."/>
            <person name="Smith D.R."/>
        </authorList>
    </citation>
    <scope>NUCLEOTIDE SEQUENCE [LARGE SCALE GENOMIC DNA]</scope>
    <source>
        <strain evidence="5">ATCC 824 / DSM 792 / JCM 1419 / LMG 5710 / VKM B-1787</strain>
    </source>
</reference>
<dbReference type="RefSeq" id="WP_010964074.1">
    <property type="nucleotide sequence ID" value="NC_003030.1"/>
</dbReference>
<dbReference type="GO" id="GO:0016491">
    <property type="term" value="F:oxidoreductase activity"/>
    <property type="evidence" value="ECO:0007669"/>
    <property type="project" value="InterPro"/>
</dbReference>
<evidence type="ECO:0000256" key="2">
    <source>
        <dbReference type="ARBA" id="ARBA00022643"/>
    </source>
</evidence>
<evidence type="ECO:0000259" key="3">
    <source>
        <dbReference type="Pfam" id="PF03358"/>
    </source>
</evidence>